<keyword evidence="2" id="KW-0812">Transmembrane</keyword>
<dbReference type="Proteomes" id="UP001171529">
    <property type="component" value="Unassembled WGS sequence"/>
</dbReference>
<accession>A0AAW7PQH5</accession>
<evidence type="ECO:0000313" key="4">
    <source>
        <dbReference type="Proteomes" id="UP001171529"/>
    </source>
</evidence>
<feature type="transmembrane region" description="Helical" evidence="2">
    <location>
        <begin position="38"/>
        <end position="54"/>
    </location>
</feature>
<sequence length="141" mass="16770">MKYIKYVLAYICLLISDVILILLILDLIDYIHMSNGDRFFLIFIINSFCMYLYHKYKPFKLTGNLDIYLKEKWDNYLDSQKTCLNCSKVVKSSEIKNGICKSCRDLDNKNLNSGYERKKKDVEKENEQIKEEDINKAKDNR</sequence>
<reference evidence="3" key="1">
    <citation type="submission" date="2022-12" db="EMBL/GenBank/DDBJ databases">
        <authorList>
            <person name="Uljanovas D."/>
        </authorList>
    </citation>
    <scope>NUCLEOTIDE SEQUENCE</scope>
    <source>
        <strain evidence="3">RCM39</strain>
    </source>
</reference>
<dbReference type="RefSeq" id="WP_152021165.1">
    <property type="nucleotide sequence ID" value="NZ_CABVRK010000033.1"/>
</dbReference>
<feature type="region of interest" description="Disordered" evidence="1">
    <location>
        <begin position="117"/>
        <end position="141"/>
    </location>
</feature>
<dbReference type="EMBL" id="JAPZDC010000002">
    <property type="protein sequence ID" value="MDN5063283.1"/>
    <property type="molecule type" value="Genomic_DNA"/>
</dbReference>
<reference evidence="3" key="2">
    <citation type="journal article" date="2023" name="Microorganisms">
        <title>Genomic Characterization of Arcobacter butzleri Strains Isolated from Various Sources in Lithuania.</title>
        <authorList>
            <person name="Uljanovas D."/>
            <person name="Golz G."/>
            <person name="Fleischmann S."/>
            <person name="Kudirkiene E."/>
            <person name="Kasetiene N."/>
            <person name="Grineviciene A."/>
            <person name="Tamuleviciene E."/>
            <person name="Aksomaitiene J."/>
            <person name="Alter T."/>
            <person name="Malakauskas M."/>
        </authorList>
    </citation>
    <scope>NUCLEOTIDE SEQUENCE</scope>
    <source>
        <strain evidence="3">RCM39</strain>
    </source>
</reference>
<name>A0AAW7PQH5_9BACT</name>
<evidence type="ECO:0000313" key="3">
    <source>
        <dbReference type="EMBL" id="MDN5063283.1"/>
    </source>
</evidence>
<comment type="caution">
    <text evidence="3">The sequence shown here is derived from an EMBL/GenBank/DDBJ whole genome shotgun (WGS) entry which is preliminary data.</text>
</comment>
<keyword evidence="2" id="KW-1133">Transmembrane helix</keyword>
<gene>
    <name evidence="3" type="ORF">O8C91_03640</name>
</gene>
<proteinExistence type="predicted"/>
<dbReference type="AlphaFoldDB" id="A0AAW7PQH5"/>
<evidence type="ECO:0000256" key="2">
    <source>
        <dbReference type="SAM" id="Phobius"/>
    </source>
</evidence>
<protein>
    <submittedName>
        <fullName evidence="3">Uncharacterized protein</fullName>
    </submittedName>
</protein>
<evidence type="ECO:0000256" key="1">
    <source>
        <dbReference type="SAM" id="MobiDB-lite"/>
    </source>
</evidence>
<organism evidence="3 4">
    <name type="scientific">Aliarcobacter butzleri</name>
    <dbReference type="NCBI Taxonomy" id="28197"/>
    <lineage>
        <taxon>Bacteria</taxon>
        <taxon>Pseudomonadati</taxon>
        <taxon>Campylobacterota</taxon>
        <taxon>Epsilonproteobacteria</taxon>
        <taxon>Campylobacterales</taxon>
        <taxon>Arcobacteraceae</taxon>
        <taxon>Aliarcobacter</taxon>
    </lineage>
</organism>
<feature type="transmembrane region" description="Helical" evidence="2">
    <location>
        <begin position="7"/>
        <end position="32"/>
    </location>
</feature>
<keyword evidence="2" id="KW-0472">Membrane</keyword>